<dbReference type="GO" id="GO:0046872">
    <property type="term" value="F:metal ion binding"/>
    <property type="evidence" value="ECO:0007669"/>
    <property type="project" value="InterPro"/>
</dbReference>
<protein>
    <recommendedName>
        <fullName evidence="2">ATP-grasp domain-containing protein</fullName>
    </recommendedName>
</protein>
<dbReference type="EMBL" id="KN847531">
    <property type="protein sequence ID" value="KIW08170.1"/>
    <property type="molecule type" value="Genomic_DNA"/>
</dbReference>
<dbReference type="InParanoid" id="A0A0D2ANR6"/>
<dbReference type="OrthoDB" id="406765at2759"/>
<reference evidence="3 4" key="1">
    <citation type="submission" date="2015-01" db="EMBL/GenBank/DDBJ databases">
        <title>The Genome Sequence of Ochroconis gallopava CBS43764.</title>
        <authorList>
            <consortium name="The Broad Institute Genomics Platform"/>
            <person name="Cuomo C."/>
            <person name="de Hoog S."/>
            <person name="Gorbushina A."/>
            <person name="Stielow B."/>
            <person name="Teixiera M."/>
            <person name="Abouelleil A."/>
            <person name="Chapman S.B."/>
            <person name="Priest M."/>
            <person name="Young S.K."/>
            <person name="Wortman J."/>
            <person name="Nusbaum C."/>
            <person name="Birren B."/>
        </authorList>
    </citation>
    <scope>NUCLEOTIDE SEQUENCE [LARGE SCALE GENOMIC DNA]</scope>
    <source>
        <strain evidence="3 4">CBS 43764</strain>
    </source>
</reference>
<dbReference type="HOGENOM" id="CLU_070819_1_0_1"/>
<proteinExistence type="predicted"/>
<dbReference type="GeneID" id="27309074"/>
<evidence type="ECO:0000256" key="1">
    <source>
        <dbReference type="PROSITE-ProRule" id="PRU00409"/>
    </source>
</evidence>
<dbReference type="STRING" id="253628.A0A0D2ANR6"/>
<organism evidence="3 4">
    <name type="scientific">Verruconis gallopava</name>
    <dbReference type="NCBI Taxonomy" id="253628"/>
    <lineage>
        <taxon>Eukaryota</taxon>
        <taxon>Fungi</taxon>
        <taxon>Dikarya</taxon>
        <taxon>Ascomycota</taxon>
        <taxon>Pezizomycotina</taxon>
        <taxon>Dothideomycetes</taxon>
        <taxon>Pleosporomycetidae</taxon>
        <taxon>Venturiales</taxon>
        <taxon>Sympoventuriaceae</taxon>
        <taxon>Verruconis</taxon>
    </lineage>
</organism>
<dbReference type="SUPFAM" id="SSF56059">
    <property type="entry name" value="Glutathione synthetase ATP-binding domain-like"/>
    <property type="match status" value="1"/>
</dbReference>
<dbReference type="Gene3D" id="3.30.470.20">
    <property type="entry name" value="ATP-grasp fold, B domain"/>
    <property type="match status" value="1"/>
</dbReference>
<gene>
    <name evidence="3" type="ORF">PV09_01101</name>
</gene>
<dbReference type="VEuPathDB" id="FungiDB:PV09_01101"/>
<dbReference type="PANTHER" id="PTHR39217">
    <property type="match status" value="1"/>
</dbReference>
<dbReference type="PANTHER" id="PTHR39217:SF1">
    <property type="entry name" value="GLUTATHIONE SYNTHETASE"/>
    <property type="match status" value="1"/>
</dbReference>
<dbReference type="Pfam" id="PF02955">
    <property type="entry name" value="GSH-S_ATP"/>
    <property type="match status" value="1"/>
</dbReference>
<feature type="domain" description="ATP-grasp" evidence="2">
    <location>
        <begin position="115"/>
        <end position="329"/>
    </location>
</feature>
<name>A0A0D2ANR6_9PEZI</name>
<dbReference type="Proteomes" id="UP000053259">
    <property type="component" value="Unassembled WGS sequence"/>
</dbReference>
<dbReference type="AlphaFoldDB" id="A0A0D2ANR6"/>
<dbReference type="GO" id="GO:0005524">
    <property type="term" value="F:ATP binding"/>
    <property type="evidence" value="ECO:0007669"/>
    <property type="project" value="UniProtKB-UniRule"/>
</dbReference>
<evidence type="ECO:0000313" key="3">
    <source>
        <dbReference type="EMBL" id="KIW08170.1"/>
    </source>
</evidence>
<sequence>MVQSSLMPSVASTRRVLFLTAEPSDEGNAKVLQDPVAVRLQQCGVEVSARSILEWDQPVNLKAYSHILFLRLWDYHLHLSRVGSLVSELRSLSGQTRIYNPLTVVLWNMDKAKYLPELQTAGIPVIETTYLPLPAPATAINHVLQLRKSKTPVVLKPSISASSFSTYLIRDAQTLSEADEAAISSFNDIKGLGDDAKLMIQEYVPEITTSGELSIVMVDGVISHAVRKIPRKDDFRSQAELGGAEEFLQADQVNENASRIAKRIWRHVDRKLERSGDDPPLYARIDGVIRDDGAFVLMEAEFIEPWMYMDAPVAKQGLEILCEQIMRRRLGPRPA</sequence>
<accession>A0A0D2ANR6</accession>
<keyword evidence="1" id="KW-0067">ATP-binding</keyword>
<dbReference type="GO" id="GO:0004363">
    <property type="term" value="F:glutathione synthase activity"/>
    <property type="evidence" value="ECO:0007669"/>
    <property type="project" value="InterPro"/>
</dbReference>
<dbReference type="RefSeq" id="XP_016218039.1">
    <property type="nucleotide sequence ID" value="XM_016353944.1"/>
</dbReference>
<keyword evidence="1" id="KW-0547">Nucleotide-binding</keyword>
<evidence type="ECO:0000259" key="2">
    <source>
        <dbReference type="PROSITE" id="PS50975"/>
    </source>
</evidence>
<keyword evidence="4" id="KW-1185">Reference proteome</keyword>
<evidence type="ECO:0000313" key="4">
    <source>
        <dbReference type="Proteomes" id="UP000053259"/>
    </source>
</evidence>
<dbReference type="InterPro" id="IPR053191">
    <property type="entry name" value="DcsG_Biosynth_Enzyme"/>
</dbReference>
<dbReference type="PROSITE" id="PS50975">
    <property type="entry name" value="ATP_GRASP"/>
    <property type="match status" value="1"/>
</dbReference>
<dbReference type="InterPro" id="IPR011761">
    <property type="entry name" value="ATP-grasp"/>
</dbReference>
<dbReference type="InterPro" id="IPR004218">
    <property type="entry name" value="GSHS_ATP-bd"/>
</dbReference>